<dbReference type="EMBL" id="QBLH01000372">
    <property type="protein sequence ID" value="TGZ56157.1"/>
    <property type="molecule type" value="Genomic_DNA"/>
</dbReference>
<protein>
    <recommendedName>
        <fullName evidence="10">DNA repair endonuclease XPF</fullName>
    </recommendedName>
</protein>
<dbReference type="PANTHER" id="PTHR10150">
    <property type="entry name" value="DNA REPAIR ENDONUCLEASE XPF"/>
    <property type="match status" value="1"/>
</dbReference>
<comment type="similarity">
    <text evidence="2">Belongs to the XPF family.</text>
</comment>
<keyword evidence="13" id="KW-0732">Signal</keyword>
<keyword evidence="7" id="KW-0238">DNA-binding</keyword>
<dbReference type="CDD" id="cd20078">
    <property type="entry name" value="XPF_nuclease_XPF_euk"/>
    <property type="match status" value="1"/>
</dbReference>
<evidence type="ECO:0000256" key="5">
    <source>
        <dbReference type="ARBA" id="ARBA00022763"/>
    </source>
</evidence>
<keyword evidence="4" id="KW-0255">Endonuclease</keyword>
<dbReference type="PANTHER" id="PTHR10150:SF0">
    <property type="entry name" value="DNA REPAIR ENDONUCLEASE XPF"/>
    <property type="match status" value="1"/>
</dbReference>
<keyword evidence="3" id="KW-0540">Nuclease</keyword>
<evidence type="ECO:0000256" key="12">
    <source>
        <dbReference type="SAM" id="MobiDB-lite"/>
    </source>
</evidence>
<comment type="subcellular location">
    <subcellularLocation>
        <location evidence="1">Nucleus</location>
    </subcellularLocation>
</comment>
<dbReference type="STRING" id="300112.A0A4S2L6Q7"/>
<dbReference type="InterPro" id="IPR010994">
    <property type="entry name" value="RuvA_2-like"/>
</dbReference>
<dbReference type="SUPFAM" id="SSF47781">
    <property type="entry name" value="RuvA domain 2-like"/>
    <property type="match status" value="1"/>
</dbReference>
<dbReference type="GO" id="GO:0003697">
    <property type="term" value="F:single-stranded DNA binding"/>
    <property type="evidence" value="ECO:0007669"/>
    <property type="project" value="TreeGrafter"/>
</dbReference>
<feature type="chain" id="PRO_5020628036" description="DNA repair endonuclease XPF" evidence="13">
    <location>
        <begin position="17"/>
        <end position="996"/>
    </location>
</feature>
<evidence type="ECO:0000256" key="13">
    <source>
        <dbReference type="SAM" id="SignalP"/>
    </source>
</evidence>
<evidence type="ECO:0000259" key="14">
    <source>
        <dbReference type="SMART" id="SM00891"/>
    </source>
</evidence>
<proteinExistence type="inferred from homology"/>
<keyword evidence="8" id="KW-0234">DNA repair</keyword>
<dbReference type="InterPro" id="IPR006166">
    <property type="entry name" value="ERCC4_domain"/>
</dbReference>
<keyword evidence="5" id="KW-0227">DNA damage</keyword>
<dbReference type="Proteomes" id="UP000310200">
    <property type="component" value="Unassembled WGS sequence"/>
</dbReference>
<gene>
    <name evidence="15" type="ORF">DBV15_01679</name>
</gene>
<evidence type="ECO:0000256" key="11">
    <source>
        <dbReference type="SAM" id="Coils"/>
    </source>
</evidence>
<dbReference type="GO" id="GO:0000712">
    <property type="term" value="P:resolution of meiotic recombination intermediates"/>
    <property type="evidence" value="ECO:0007669"/>
    <property type="project" value="TreeGrafter"/>
</dbReference>
<dbReference type="Pfam" id="PF02732">
    <property type="entry name" value="ERCC4"/>
    <property type="match status" value="1"/>
</dbReference>
<organism evidence="15 16">
    <name type="scientific">Temnothorax longispinosus</name>
    <dbReference type="NCBI Taxonomy" id="300112"/>
    <lineage>
        <taxon>Eukaryota</taxon>
        <taxon>Metazoa</taxon>
        <taxon>Ecdysozoa</taxon>
        <taxon>Arthropoda</taxon>
        <taxon>Hexapoda</taxon>
        <taxon>Insecta</taxon>
        <taxon>Pterygota</taxon>
        <taxon>Neoptera</taxon>
        <taxon>Endopterygota</taxon>
        <taxon>Hymenoptera</taxon>
        <taxon>Apocrita</taxon>
        <taxon>Aculeata</taxon>
        <taxon>Formicoidea</taxon>
        <taxon>Formicidae</taxon>
        <taxon>Myrmicinae</taxon>
        <taxon>Temnothorax</taxon>
    </lineage>
</organism>
<feature type="coiled-coil region" evidence="11">
    <location>
        <begin position="739"/>
        <end position="773"/>
    </location>
</feature>
<dbReference type="GO" id="GO:0000724">
    <property type="term" value="P:double-strand break repair via homologous recombination"/>
    <property type="evidence" value="ECO:0007669"/>
    <property type="project" value="TreeGrafter"/>
</dbReference>
<dbReference type="FunFam" id="3.40.50.10130:FF:000002">
    <property type="entry name" value="DNA repair endonuclease XPF"/>
    <property type="match status" value="1"/>
</dbReference>
<evidence type="ECO:0000256" key="10">
    <source>
        <dbReference type="ARBA" id="ARBA00072370"/>
    </source>
</evidence>
<sequence length="996" mass="112517">MKTIFLIAALITYVLALNEELLHYVSDDVPGGSYKYYSLTYDGDIKIRLTTITGDADLYASQIISKPTYEHYCLQSVTCGEDIIFIPKSFKRPVSIGVYGHPSHEISKYTLLVSEVMVEDDTSSYNETSGKTYKIRDREDGLVITAKGLGIETVFANVIKAYSDPGNLVIILGTTNHDENYIIDLLKSYGTSRLPRIVNAECLSNESGKNAKDQPSTSESNTEEETPEMQDTYVLTLSQKCTEGTQPSTSKEDVKHQTLFEECSQIAELDLTKETYTASAPIIFIQALKKGGDPMALQRILTEHMPNNIILYVADIGTVRQLEVYQNNNPSLNLKVYFLIYGGSVEEQEYLTSLRREKEAFHSLINTKTTMVIPEDQDGKSDDCLALAIQADNTDQDNTRKGGQSAAKIIPKVIVDMREFRSELPAILYTRGIKIEPVTLVVGDYILTPEICVERKSISDLIGSLFSGRLYNQAVSMTRHYAKPMLLIEFDQDKPFCFQGNYSVGRDLKNTNVTAKLQLLTLHFPKLKIIWSPSPHATAQLFEELKQGRDQPDSNVAAKIGADDVENKQVMEEKYNSHIQDFIAKLPGVHSKNLHILLNKGESLDHLVKLSEEELKEILGNKNDAELLYKALHEKCQQSDENPGTSKGVSKVRADRTHVNFCKCNLYRATRNLAAISETCPQCRAKVTENRIHKAHFTVSNTETAADNADNLSSQSRIDSLKFQILLNEKNIKYYTSKNAILEKQNAGLRQEVRKVESEINQKNSAIYALREQIKHFKEKSEFLRKKLSWEENMHNALSMGTLEDVQEMVGNRTDRNTLLNCISDLKEISLKKTRKIESLRTQLTMHRDSLAEERSKSSEFEERLAFSESENLSLRHRVNQLEKLHKITDQNCIAKSSSQRNSNENSLINVRTVDISTQQVNAKQETADQNGSSSPEVEIINDTFDDTFECPTVTKKPRLKRLRLSLCLPGNSNDKTNDVTTSEKHYNIIDTLMQE</sequence>
<keyword evidence="6" id="KW-0378">Hydrolase</keyword>
<feature type="region of interest" description="Disordered" evidence="12">
    <location>
        <begin position="205"/>
        <end position="229"/>
    </location>
</feature>
<reference evidence="15 16" key="1">
    <citation type="journal article" date="2019" name="Philos. Trans. R. Soc. Lond., B, Biol. Sci.">
        <title>Ant behaviour and brain gene expression of defending hosts depend on the ecological success of the intruding social parasite.</title>
        <authorList>
            <person name="Kaur R."/>
            <person name="Stoldt M."/>
            <person name="Jongepier E."/>
            <person name="Feldmeyer B."/>
            <person name="Menzel F."/>
            <person name="Bornberg-Bauer E."/>
            <person name="Foitzik S."/>
        </authorList>
    </citation>
    <scope>NUCLEOTIDE SEQUENCE [LARGE SCALE GENOMIC DNA]</scope>
    <source>
        <tissue evidence="15">Whole body</tissue>
    </source>
</reference>
<dbReference type="InterPro" id="IPR047520">
    <property type="entry name" value="XPF_nuclease"/>
</dbReference>
<feature type="signal peptide" evidence="13">
    <location>
        <begin position="1"/>
        <end position="16"/>
    </location>
</feature>
<dbReference type="SMART" id="SM00891">
    <property type="entry name" value="ERCC4"/>
    <property type="match status" value="1"/>
</dbReference>
<dbReference type="GO" id="GO:0000110">
    <property type="term" value="C:nucleotide-excision repair factor 1 complex"/>
    <property type="evidence" value="ECO:0007669"/>
    <property type="project" value="TreeGrafter"/>
</dbReference>
<dbReference type="Pfam" id="PF17065">
    <property type="entry name" value="UPF0669"/>
    <property type="match status" value="1"/>
</dbReference>
<dbReference type="AlphaFoldDB" id="A0A4S2L6Q7"/>
<name>A0A4S2L6Q7_9HYME</name>
<dbReference type="Gene3D" id="1.10.150.20">
    <property type="entry name" value="5' to 3' exonuclease, C-terminal subdomain"/>
    <property type="match status" value="1"/>
</dbReference>
<evidence type="ECO:0000256" key="9">
    <source>
        <dbReference type="ARBA" id="ARBA00023242"/>
    </source>
</evidence>
<keyword evidence="9" id="KW-0539">Nucleus</keyword>
<dbReference type="Gene3D" id="3.40.50.10130">
    <property type="match status" value="1"/>
</dbReference>
<evidence type="ECO:0000256" key="4">
    <source>
        <dbReference type="ARBA" id="ARBA00022759"/>
    </source>
</evidence>
<dbReference type="SUPFAM" id="SSF52980">
    <property type="entry name" value="Restriction endonuclease-like"/>
    <property type="match status" value="1"/>
</dbReference>
<evidence type="ECO:0000256" key="3">
    <source>
        <dbReference type="ARBA" id="ARBA00022722"/>
    </source>
</evidence>
<evidence type="ECO:0000313" key="16">
    <source>
        <dbReference type="Proteomes" id="UP000310200"/>
    </source>
</evidence>
<dbReference type="InterPro" id="IPR031420">
    <property type="entry name" value="UPF0669"/>
</dbReference>
<keyword evidence="11" id="KW-0175">Coiled coil</keyword>
<dbReference type="InterPro" id="IPR011335">
    <property type="entry name" value="Restrct_endonuc-II-like"/>
</dbReference>
<evidence type="ECO:0000313" key="15">
    <source>
        <dbReference type="EMBL" id="TGZ56157.1"/>
    </source>
</evidence>
<keyword evidence="16" id="KW-1185">Reference proteome</keyword>
<comment type="caution">
    <text evidence="15">The sequence shown here is derived from an EMBL/GenBank/DDBJ whole genome shotgun (WGS) entry which is preliminary data.</text>
</comment>
<evidence type="ECO:0000256" key="7">
    <source>
        <dbReference type="ARBA" id="ARBA00023125"/>
    </source>
</evidence>
<feature type="domain" description="ERCC4" evidence="14">
    <location>
        <begin position="412"/>
        <end position="492"/>
    </location>
</feature>
<accession>A0A4S2L6Q7</accession>
<dbReference type="GO" id="GO:1901255">
    <property type="term" value="P:nucleotide-excision repair involved in interstrand cross-link repair"/>
    <property type="evidence" value="ECO:0007669"/>
    <property type="project" value="TreeGrafter"/>
</dbReference>
<evidence type="ECO:0000256" key="8">
    <source>
        <dbReference type="ARBA" id="ARBA00023204"/>
    </source>
</evidence>
<evidence type="ECO:0000256" key="6">
    <source>
        <dbReference type="ARBA" id="ARBA00022801"/>
    </source>
</evidence>
<evidence type="ECO:0000256" key="1">
    <source>
        <dbReference type="ARBA" id="ARBA00004123"/>
    </source>
</evidence>
<dbReference type="GO" id="GO:0000014">
    <property type="term" value="F:single-stranded DNA endodeoxyribonuclease activity"/>
    <property type="evidence" value="ECO:0007669"/>
    <property type="project" value="TreeGrafter"/>
</dbReference>
<evidence type="ECO:0000256" key="2">
    <source>
        <dbReference type="ARBA" id="ARBA00010015"/>
    </source>
</evidence>
<dbReference type="GO" id="GO:0003684">
    <property type="term" value="F:damaged DNA binding"/>
    <property type="evidence" value="ECO:0007669"/>
    <property type="project" value="TreeGrafter"/>
</dbReference>